<feature type="domain" description="Gfo/Idh/MocA-like oxidoreductase N-terminal" evidence="3">
    <location>
        <begin position="8"/>
        <end position="122"/>
    </location>
</feature>
<dbReference type="Gene3D" id="3.40.50.720">
    <property type="entry name" value="NAD(P)-binding Rossmann-like Domain"/>
    <property type="match status" value="1"/>
</dbReference>
<evidence type="ECO:0000259" key="4">
    <source>
        <dbReference type="Pfam" id="PF22725"/>
    </source>
</evidence>
<dbReference type="Gene3D" id="3.30.360.10">
    <property type="entry name" value="Dihydrodipicolinate Reductase, domain 2"/>
    <property type="match status" value="1"/>
</dbReference>
<name>A0A9W6HBV9_9MICO</name>
<dbReference type="InterPro" id="IPR050463">
    <property type="entry name" value="Gfo/Idh/MocA_oxidrdct_glycsds"/>
</dbReference>
<dbReference type="AlphaFoldDB" id="A0A9W6HBV9"/>
<evidence type="ECO:0000256" key="2">
    <source>
        <dbReference type="ARBA" id="ARBA00023027"/>
    </source>
</evidence>
<dbReference type="GO" id="GO:0016491">
    <property type="term" value="F:oxidoreductase activity"/>
    <property type="evidence" value="ECO:0007669"/>
    <property type="project" value="UniProtKB-KW"/>
</dbReference>
<dbReference type="InterPro" id="IPR000683">
    <property type="entry name" value="Gfo/Idh/MocA-like_OxRdtase_N"/>
</dbReference>
<dbReference type="SUPFAM" id="SSF55347">
    <property type="entry name" value="Glyceraldehyde-3-phosphate dehydrogenase-like, C-terminal domain"/>
    <property type="match status" value="1"/>
</dbReference>
<gene>
    <name evidence="5" type="ORF">GCM10017584_25020</name>
</gene>
<dbReference type="Pfam" id="PF22725">
    <property type="entry name" value="GFO_IDH_MocA_C3"/>
    <property type="match status" value="1"/>
</dbReference>
<dbReference type="PANTHER" id="PTHR43818">
    <property type="entry name" value="BCDNA.GH03377"/>
    <property type="match status" value="1"/>
</dbReference>
<keyword evidence="1" id="KW-0560">Oxidoreductase</keyword>
<evidence type="ECO:0000313" key="5">
    <source>
        <dbReference type="EMBL" id="GLJ76928.1"/>
    </source>
</evidence>
<accession>A0A9W6HBV9</accession>
<evidence type="ECO:0000259" key="3">
    <source>
        <dbReference type="Pfam" id="PF01408"/>
    </source>
</evidence>
<evidence type="ECO:0000313" key="6">
    <source>
        <dbReference type="Proteomes" id="UP001142372"/>
    </source>
</evidence>
<protein>
    <submittedName>
        <fullName evidence="5">Dehydrogenase</fullName>
    </submittedName>
</protein>
<sequence>MPTPLTVAAIGFWHVHAGDYARSAREHPDTELVAVWDDDEQRGRAAAEEFGVEFVADLDELLARPELDGVTITTSTDQHHEVMLKAAAAGKHIFTEKVLAPTVAEAEDIVAAASDAGVALVVSLPRLYDDYTQAIQQIIDDGSLGDLTYSRVRLAHDGWVAGWLPDRFGYPSEAIGGALTDLGCHPAYLTRLFHQAEPIGITATYGSVTGREVDDNATVTAEFPGGHLGVFEASVVTSPGAFTIELHGTEASVIFGFGGERLLAKGGAFGDDWQELPLPPAQPDAFAQWVRHIHDGTTADVNIRTAIELTRMVVAANESAASGTRVALEAAPVR</sequence>
<keyword evidence="2" id="KW-0520">NAD</keyword>
<dbReference type="EMBL" id="BSEN01000012">
    <property type="protein sequence ID" value="GLJ76928.1"/>
    <property type="molecule type" value="Genomic_DNA"/>
</dbReference>
<comment type="caution">
    <text evidence="5">The sequence shown here is derived from an EMBL/GenBank/DDBJ whole genome shotgun (WGS) entry which is preliminary data.</text>
</comment>
<evidence type="ECO:0000256" key="1">
    <source>
        <dbReference type="ARBA" id="ARBA00023002"/>
    </source>
</evidence>
<keyword evidence="6" id="KW-1185">Reference proteome</keyword>
<dbReference type="GO" id="GO:0000166">
    <property type="term" value="F:nucleotide binding"/>
    <property type="evidence" value="ECO:0007669"/>
    <property type="project" value="InterPro"/>
</dbReference>
<dbReference type="Pfam" id="PF01408">
    <property type="entry name" value="GFO_IDH_MocA"/>
    <property type="match status" value="1"/>
</dbReference>
<dbReference type="SUPFAM" id="SSF51735">
    <property type="entry name" value="NAD(P)-binding Rossmann-fold domains"/>
    <property type="match status" value="1"/>
</dbReference>
<dbReference type="InterPro" id="IPR036291">
    <property type="entry name" value="NAD(P)-bd_dom_sf"/>
</dbReference>
<reference evidence="5" key="1">
    <citation type="journal article" date="2014" name="Int. J. Syst. Evol. Microbiol.">
        <title>Complete genome sequence of Corynebacterium casei LMG S-19264T (=DSM 44701T), isolated from a smear-ripened cheese.</title>
        <authorList>
            <consortium name="US DOE Joint Genome Institute (JGI-PGF)"/>
            <person name="Walter F."/>
            <person name="Albersmeier A."/>
            <person name="Kalinowski J."/>
            <person name="Ruckert C."/>
        </authorList>
    </citation>
    <scope>NUCLEOTIDE SEQUENCE</scope>
    <source>
        <strain evidence="5">VKM Ac-1401</strain>
    </source>
</reference>
<dbReference type="Proteomes" id="UP001142372">
    <property type="component" value="Unassembled WGS sequence"/>
</dbReference>
<dbReference type="PANTHER" id="PTHR43818:SF11">
    <property type="entry name" value="BCDNA.GH03377"/>
    <property type="match status" value="1"/>
</dbReference>
<feature type="domain" description="GFO/IDH/MocA-like oxidoreductase" evidence="4">
    <location>
        <begin position="133"/>
        <end position="253"/>
    </location>
</feature>
<reference evidence="5" key="2">
    <citation type="submission" date="2023-01" db="EMBL/GenBank/DDBJ databases">
        <authorList>
            <person name="Sun Q."/>
            <person name="Evtushenko L."/>
        </authorList>
    </citation>
    <scope>NUCLEOTIDE SEQUENCE</scope>
    <source>
        <strain evidence="5">VKM Ac-1401</strain>
    </source>
</reference>
<dbReference type="InterPro" id="IPR055170">
    <property type="entry name" value="GFO_IDH_MocA-like_dom"/>
</dbReference>
<dbReference type="RefSeq" id="WP_271177583.1">
    <property type="nucleotide sequence ID" value="NZ_BAAAJO010000002.1"/>
</dbReference>
<organism evidence="5 6">
    <name type="scientific">Leifsonia poae</name>
    <dbReference type="NCBI Taxonomy" id="110933"/>
    <lineage>
        <taxon>Bacteria</taxon>
        <taxon>Bacillati</taxon>
        <taxon>Actinomycetota</taxon>
        <taxon>Actinomycetes</taxon>
        <taxon>Micrococcales</taxon>
        <taxon>Microbacteriaceae</taxon>
        <taxon>Leifsonia</taxon>
    </lineage>
</organism>
<proteinExistence type="predicted"/>